<protein>
    <submittedName>
        <fullName evidence="2">Phage tail protein</fullName>
    </submittedName>
</protein>
<name>A0A3S0R5K3_9PROT</name>
<evidence type="ECO:0000313" key="2">
    <source>
        <dbReference type="EMBL" id="RTR14191.1"/>
    </source>
</evidence>
<accession>A0A3S0R5K3</accession>
<comment type="caution">
    <text evidence="2">The sequence shown here is derived from an EMBL/GenBank/DDBJ whole genome shotgun (WGS) entry which is preliminary data.</text>
</comment>
<keyword evidence="3" id="KW-1185">Reference proteome</keyword>
<dbReference type="InterPro" id="IPR011083">
    <property type="entry name" value="Phage_tail_collar_dom"/>
</dbReference>
<reference evidence="2 3" key="1">
    <citation type="submission" date="2018-12" db="EMBL/GenBank/DDBJ databases">
        <authorList>
            <person name="Yang Y."/>
        </authorList>
    </citation>
    <scope>NUCLEOTIDE SEQUENCE [LARGE SCALE GENOMIC DNA]</scope>
    <source>
        <strain evidence="2 3">L-25-5w-1</strain>
    </source>
</reference>
<dbReference type="EMBL" id="RXMA01000041">
    <property type="protein sequence ID" value="RTR14191.1"/>
    <property type="molecule type" value="Genomic_DNA"/>
</dbReference>
<evidence type="ECO:0000259" key="1">
    <source>
        <dbReference type="Pfam" id="PF07484"/>
    </source>
</evidence>
<dbReference type="Pfam" id="PF07484">
    <property type="entry name" value="Collar"/>
    <property type="match status" value="1"/>
</dbReference>
<dbReference type="InterPro" id="IPR037053">
    <property type="entry name" value="Phage_tail_collar_dom_sf"/>
</dbReference>
<feature type="domain" description="Phage tail collar" evidence="1">
    <location>
        <begin position="18"/>
        <end position="74"/>
    </location>
</feature>
<dbReference type="SUPFAM" id="SSF88874">
    <property type="entry name" value="Receptor-binding domain of short tail fibre protein gp12"/>
    <property type="match status" value="1"/>
</dbReference>
<dbReference type="OrthoDB" id="9810174at2"/>
<dbReference type="Proteomes" id="UP000277007">
    <property type="component" value="Unassembled WGS sequence"/>
</dbReference>
<sequence>MTSGDPPQEDIVSDPFVGEIKIWAFPWAPVGWALCNGAILQTQQNQALASLLGSQFGGDGRTTFGLPDLRGRTPIGVGPSTDTPSLYYATGKTYGAETVTLNATNVPSHTHAVTANPAKGTLTFPSGNNFATVVPQLSSTTQPFNIYLPNATGAGIPNPQALASATVSTSGGNQPHNNMQPFTVLNFCIATAGYYPPRN</sequence>
<gene>
    <name evidence="2" type="ORF">EJ903_24195</name>
</gene>
<organism evidence="2 3">
    <name type="scientific">Azospirillum griseum</name>
    <dbReference type="NCBI Taxonomy" id="2496639"/>
    <lineage>
        <taxon>Bacteria</taxon>
        <taxon>Pseudomonadati</taxon>
        <taxon>Pseudomonadota</taxon>
        <taxon>Alphaproteobacteria</taxon>
        <taxon>Rhodospirillales</taxon>
        <taxon>Azospirillaceae</taxon>
        <taxon>Azospirillum</taxon>
    </lineage>
</organism>
<evidence type="ECO:0000313" key="3">
    <source>
        <dbReference type="Proteomes" id="UP000277007"/>
    </source>
</evidence>
<dbReference type="Gene3D" id="3.90.1340.10">
    <property type="entry name" value="Phage tail collar domain"/>
    <property type="match status" value="1"/>
</dbReference>
<dbReference type="AlphaFoldDB" id="A0A3S0R5K3"/>
<proteinExistence type="predicted"/>